<dbReference type="InterPro" id="IPR038763">
    <property type="entry name" value="DHH_sf"/>
</dbReference>
<dbReference type="GO" id="GO:0003676">
    <property type="term" value="F:nucleic acid binding"/>
    <property type="evidence" value="ECO:0007669"/>
    <property type="project" value="UniProtKB-UniRule"/>
</dbReference>
<dbReference type="InterPro" id="IPR051319">
    <property type="entry name" value="Oligoribo/pAp-PDE_c-di-AMP_PDE"/>
</dbReference>
<feature type="binding site" evidence="2">
    <location>
        <position position="353"/>
    </location>
    <ligand>
        <name>Mn(2+)</name>
        <dbReference type="ChEBI" id="CHEBI:29035"/>
        <label>1</label>
    </ligand>
</feature>
<feature type="binding site" evidence="2">
    <location>
        <position position="427"/>
    </location>
    <ligand>
        <name>Mn(2+)</name>
        <dbReference type="ChEBI" id="CHEBI:29035"/>
        <label>2</label>
    </ligand>
</feature>
<dbReference type="GO" id="GO:0046872">
    <property type="term" value="F:metal ion binding"/>
    <property type="evidence" value="ECO:0007669"/>
    <property type="project" value="UniProtKB-KW"/>
</dbReference>
<evidence type="ECO:0000256" key="3">
    <source>
        <dbReference type="SAM" id="Phobius"/>
    </source>
</evidence>
<dbReference type="Proteomes" id="UP000297454">
    <property type="component" value="Unassembled WGS sequence"/>
</dbReference>
<evidence type="ECO:0000259" key="4">
    <source>
        <dbReference type="Pfam" id="PF01368"/>
    </source>
</evidence>
<dbReference type="InterPro" id="IPR003156">
    <property type="entry name" value="DHHA1_dom"/>
</dbReference>
<keyword evidence="2" id="KW-0479">Metal-binding</keyword>
<proteinExistence type="inferred from homology"/>
<dbReference type="EC" id="3.1.4.-" evidence="1"/>
<comment type="similarity">
    <text evidence="1">Belongs to the GdpP/PdeA phosphodiesterase family.</text>
</comment>
<evidence type="ECO:0000313" key="6">
    <source>
        <dbReference type="EMBL" id="TFF66776.1"/>
    </source>
</evidence>
<dbReference type="Gene3D" id="3.90.1640.10">
    <property type="entry name" value="inorganic pyrophosphatase (n-terminal core)"/>
    <property type="match status" value="1"/>
</dbReference>
<dbReference type="EMBL" id="SCFR01000007">
    <property type="protein sequence ID" value="TFF66776.1"/>
    <property type="molecule type" value="Genomic_DNA"/>
</dbReference>
<feature type="binding site" evidence="2">
    <location>
        <position position="506"/>
    </location>
    <ligand>
        <name>Mn(2+)</name>
        <dbReference type="ChEBI" id="CHEBI:29035"/>
        <label>2</label>
    </ligand>
</feature>
<feature type="binding site" evidence="2">
    <location>
        <position position="357"/>
    </location>
    <ligand>
        <name>Mn(2+)</name>
        <dbReference type="ChEBI" id="CHEBI:29035"/>
        <label>1</label>
    </ligand>
</feature>
<evidence type="ECO:0000313" key="7">
    <source>
        <dbReference type="Proteomes" id="UP000297454"/>
    </source>
</evidence>
<comment type="cofactor">
    <cofactor evidence="2">
        <name>Mn(2+)</name>
        <dbReference type="ChEBI" id="CHEBI:29035"/>
    </cofactor>
    <text evidence="2">For phosphodiesterase activity, probably binds 2 Mn(2+) per subunit.</text>
</comment>
<evidence type="ECO:0000259" key="5">
    <source>
        <dbReference type="Pfam" id="PF02272"/>
    </source>
</evidence>
<dbReference type="Pfam" id="PF01368">
    <property type="entry name" value="DHH"/>
    <property type="match status" value="1"/>
</dbReference>
<keyword evidence="1" id="KW-0378">Hydrolase</keyword>
<gene>
    <name evidence="6" type="ORF">EQF91_03200</name>
</gene>
<dbReference type="SUPFAM" id="SSF64182">
    <property type="entry name" value="DHH phosphoesterases"/>
    <property type="match status" value="1"/>
</dbReference>
<feature type="transmembrane region" description="Helical" evidence="3">
    <location>
        <begin position="12"/>
        <end position="30"/>
    </location>
</feature>
<keyword evidence="7" id="KW-1185">Reference proteome</keyword>
<dbReference type="GO" id="GO:0005886">
    <property type="term" value="C:plasma membrane"/>
    <property type="evidence" value="ECO:0007669"/>
    <property type="project" value="UniProtKB-SubCell"/>
</dbReference>
<dbReference type="PANTHER" id="PTHR47618:SF2">
    <property type="entry name" value="CYCLIC-DI-AMP PHOSPHODIESTERASE GDPP"/>
    <property type="match status" value="1"/>
</dbReference>
<comment type="function">
    <text evidence="1">Has phosphodiesterase (PDE) activity against cyclic-di-AMP (c-di-AMP).</text>
</comment>
<protein>
    <recommendedName>
        <fullName evidence="1">Cyclic-di-AMP phosphodiesterase</fullName>
        <ecNumber evidence="1">3.1.4.-</ecNumber>
    </recommendedName>
</protein>
<feature type="domain" description="DHHA1" evidence="5">
    <location>
        <begin position="571"/>
        <end position="654"/>
    </location>
</feature>
<feature type="binding site" evidence="2">
    <location>
        <position position="427"/>
    </location>
    <ligand>
        <name>Mn(2+)</name>
        <dbReference type="ChEBI" id="CHEBI:29035"/>
        <label>1</label>
    </ligand>
</feature>
<evidence type="ECO:0000256" key="1">
    <source>
        <dbReference type="PIRNR" id="PIRNR026583"/>
    </source>
</evidence>
<dbReference type="Gene3D" id="3.30.450.20">
    <property type="entry name" value="PAS domain"/>
    <property type="match status" value="1"/>
</dbReference>
<keyword evidence="1 3" id="KW-0472">Membrane</keyword>
<comment type="subcellular location">
    <subcellularLocation>
        <location evidence="1">Cell membrane</location>
    </subcellularLocation>
</comment>
<dbReference type="Gene3D" id="3.10.310.30">
    <property type="match status" value="1"/>
</dbReference>
<dbReference type="PIRSF" id="PIRSF026583">
    <property type="entry name" value="YybT"/>
    <property type="match status" value="1"/>
</dbReference>
<dbReference type="PANTHER" id="PTHR47618">
    <property type="entry name" value="BIFUNCTIONAL OLIGORIBONUCLEASE AND PAP PHOSPHATASE NRNA"/>
    <property type="match status" value="1"/>
</dbReference>
<reference evidence="6 7" key="1">
    <citation type="submission" date="2019-01" db="EMBL/GenBank/DDBJ databases">
        <title>Draft Genome Sequences of Helcococcus ovis Strains Isolated from the Uterus and Vagina of Dairy Cows with Metritis.</title>
        <authorList>
            <person name="Cunha F."/>
            <person name="Jeon S.J."/>
            <person name="Kutzer P."/>
            <person name="Galvao K.N."/>
        </authorList>
    </citation>
    <scope>NUCLEOTIDE SEQUENCE [LARGE SCALE GENOMIC DNA]</scope>
    <source>
        <strain evidence="6 7">KG-37</strain>
    </source>
</reference>
<dbReference type="FunFam" id="3.90.1640.10:FF:000002">
    <property type="entry name" value="Cyclic-di-AMP phosphodiesterase"/>
    <property type="match status" value="1"/>
</dbReference>
<keyword evidence="3" id="KW-1133">Transmembrane helix</keyword>
<organism evidence="6 7">
    <name type="scientific">Helcococcus ovis</name>
    <dbReference type="NCBI Taxonomy" id="72026"/>
    <lineage>
        <taxon>Bacteria</taxon>
        <taxon>Bacillati</taxon>
        <taxon>Bacillota</taxon>
        <taxon>Tissierellia</taxon>
        <taxon>Tissierellales</taxon>
        <taxon>Peptoniphilaceae</taxon>
        <taxon>Helcococcus</taxon>
    </lineage>
</organism>
<evidence type="ECO:0000256" key="2">
    <source>
        <dbReference type="PIRSR" id="PIRSR026583-50"/>
    </source>
</evidence>
<dbReference type="RefSeq" id="WP_134744481.1">
    <property type="nucleotide sequence ID" value="NZ_SCFQ01000036.1"/>
</dbReference>
<comment type="catalytic activity">
    <reaction evidence="1">
        <text>3',3'-c-di-AMP + H2O = 5'-O-phosphonoadenylyl-(3'-&gt;5')-adenosine + H(+)</text>
        <dbReference type="Rhea" id="RHEA:54420"/>
        <dbReference type="ChEBI" id="CHEBI:15377"/>
        <dbReference type="ChEBI" id="CHEBI:15378"/>
        <dbReference type="ChEBI" id="CHEBI:71500"/>
        <dbReference type="ChEBI" id="CHEBI:138171"/>
    </reaction>
</comment>
<dbReference type="GO" id="GO:0016787">
    <property type="term" value="F:hydrolase activity"/>
    <property type="evidence" value="ECO:0007669"/>
    <property type="project" value="UniProtKB-UniRule"/>
</dbReference>
<dbReference type="Pfam" id="PF24898">
    <property type="entry name" value="GGDEF_GdpP"/>
    <property type="match status" value="1"/>
</dbReference>
<dbReference type="InterPro" id="IPR001667">
    <property type="entry name" value="DDH_dom"/>
</dbReference>
<name>A0A4R9C3G9_9FIRM</name>
<feature type="binding site" evidence="2">
    <location>
        <position position="451"/>
    </location>
    <ligand>
        <name>Mn(2+)</name>
        <dbReference type="ChEBI" id="CHEBI:29035"/>
        <label>2</label>
    </ligand>
</feature>
<dbReference type="Pfam" id="PF02272">
    <property type="entry name" value="DHHA1"/>
    <property type="match status" value="1"/>
</dbReference>
<sequence>MSNNFFDKKYLNIWINPIIVFIITVILLVLNIYFGIIGILATFIVSAVAYDTYKKKDKEIKDYIDKLEISFEGFTKSAIFTMPFPIAILNYNHELVWYNSRFKELIGEKSSLIQMKMYNLIPEINIEKLDSRNFYSMDIVYGFRNYNVQFNYTNHDGNSPMTLLYFIDITEKEETLKKYEDQKIVLMNIRLDNYEELSQNTSSEKRPIIFAEIDSKITSYFHKYGSYIKKNDNGKYTAVVQNKEYNQMTQEKFTFVEDVRNVNTGASMAPTLSIGVGKNEDSPRAIEKSANSALDIALGRGGDQIVIKSKDKLDYFGGKNQATEKRTKVKARVVAHALMQLIDKSTDIYISGHKNPDMDSFGSALGLWHVATKRNKIAYIVLSEITPAIRNLYDYAVEEIEGLKEHIIVPDEAFEKIKESSLVIVTDNHRKASIEEPRMLEKTKSVVIIDHHRRGSDYIDNAILNYIEPYASSASELVTEMLIYMDEKIEIDKIIANALFAGIVVDTKSFNQQTGVRTFEAAVVLKDNGADLGIVNKLMSEDLQILKYRSEIILNSEIYKDKYIFGEFNYDFEESTLIASQAADEMMNIGNIQASFVFTLSKGRVHISARSYGDVSVQLIMEKLNGGGHRTMAATQIDSTIEEAKELLKKAISEYEQEED</sequence>
<keyword evidence="3" id="KW-0812">Transmembrane</keyword>
<comment type="caution">
    <text evidence="6">The sequence shown here is derived from an EMBL/GenBank/DDBJ whole genome shotgun (WGS) entry which is preliminary data.</text>
</comment>
<dbReference type="AlphaFoldDB" id="A0A4R9C3G9"/>
<feature type="domain" description="DDH" evidence="4">
    <location>
        <begin position="348"/>
        <end position="503"/>
    </location>
</feature>
<keyword evidence="2" id="KW-0464">Manganese</keyword>
<dbReference type="InterPro" id="IPR014528">
    <property type="entry name" value="GdpP/PdeA"/>
</dbReference>
<feature type="binding site" evidence="2">
    <location>
        <position position="359"/>
    </location>
    <ligand>
        <name>Mn(2+)</name>
        <dbReference type="ChEBI" id="CHEBI:29035"/>
        <label>2</label>
    </ligand>
</feature>
<keyword evidence="1" id="KW-1003">Cell membrane</keyword>
<accession>A0A4R9C3G9</accession>